<sequence length="116" mass="12924">MASESFQLYDLRVEVICPLGERILCGAKHGDYFALEGEMLYLPQNQGFSIYSLGSVLPLLAAKQRPTDPHDWMTTDAEIACPDPNCRSKLKITRTGLRTFKHSEVTVVPLSGPDRV</sequence>
<reference evidence="1 2" key="1">
    <citation type="journal article" date="2019" name="Nat. Ecol. Evol.">
        <title>Megaphylogeny resolves global patterns of mushroom evolution.</title>
        <authorList>
            <person name="Varga T."/>
            <person name="Krizsan K."/>
            <person name="Foldi C."/>
            <person name="Dima B."/>
            <person name="Sanchez-Garcia M."/>
            <person name="Sanchez-Ramirez S."/>
            <person name="Szollosi G.J."/>
            <person name="Szarkandi J.G."/>
            <person name="Papp V."/>
            <person name="Albert L."/>
            <person name="Andreopoulos W."/>
            <person name="Angelini C."/>
            <person name="Antonin V."/>
            <person name="Barry K.W."/>
            <person name="Bougher N.L."/>
            <person name="Buchanan P."/>
            <person name="Buyck B."/>
            <person name="Bense V."/>
            <person name="Catcheside P."/>
            <person name="Chovatia M."/>
            <person name="Cooper J."/>
            <person name="Damon W."/>
            <person name="Desjardin D."/>
            <person name="Finy P."/>
            <person name="Geml J."/>
            <person name="Haridas S."/>
            <person name="Hughes K."/>
            <person name="Justo A."/>
            <person name="Karasinski D."/>
            <person name="Kautmanova I."/>
            <person name="Kiss B."/>
            <person name="Kocsube S."/>
            <person name="Kotiranta H."/>
            <person name="LaButti K.M."/>
            <person name="Lechner B.E."/>
            <person name="Liimatainen K."/>
            <person name="Lipzen A."/>
            <person name="Lukacs Z."/>
            <person name="Mihaltcheva S."/>
            <person name="Morgado L.N."/>
            <person name="Niskanen T."/>
            <person name="Noordeloos M.E."/>
            <person name="Ohm R.A."/>
            <person name="Ortiz-Santana B."/>
            <person name="Ovrebo C."/>
            <person name="Racz N."/>
            <person name="Riley R."/>
            <person name="Savchenko A."/>
            <person name="Shiryaev A."/>
            <person name="Soop K."/>
            <person name="Spirin V."/>
            <person name="Szebenyi C."/>
            <person name="Tomsovsky M."/>
            <person name="Tulloss R.E."/>
            <person name="Uehling J."/>
            <person name="Grigoriev I.V."/>
            <person name="Vagvolgyi C."/>
            <person name="Papp T."/>
            <person name="Martin F.M."/>
            <person name="Miettinen O."/>
            <person name="Hibbett D.S."/>
            <person name="Nagy L.G."/>
        </authorList>
    </citation>
    <scope>NUCLEOTIDE SEQUENCE [LARGE SCALE GENOMIC DNA]</scope>
    <source>
        <strain evidence="1 2">NL-1719</strain>
    </source>
</reference>
<evidence type="ECO:0000313" key="2">
    <source>
        <dbReference type="Proteomes" id="UP000308600"/>
    </source>
</evidence>
<protein>
    <submittedName>
        <fullName evidence="1">Uncharacterized protein</fullName>
    </submittedName>
</protein>
<keyword evidence="2" id="KW-1185">Reference proteome</keyword>
<name>A0ACD3AZF6_9AGAR</name>
<evidence type="ECO:0000313" key="1">
    <source>
        <dbReference type="EMBL" id="TFK71130.1"/>
    </source>
</evidence>
<dbReference type="EMBL" id="ML208302">
    <property type="protein sequence ID" value="TFK71130.1"/>
    <property type="molecule type" value="Genomic_DNA"/>
</dbReference>
<organism evidence="1 2">
    <name type="scientific">Pluteus cervinus</name>
    <dbReference type="NCBI Taxonomy" id="181527"/>
    <lineage>
        <taxon>Eukaryota</taxon>
        <taxon>Fungi</taxon>
        <taxon>Dikarya</taxon>
        <taxon>Basidiomycota</taxon>
        <taxon>Agaricomycotina</taxon>
        <taxon>Agaricomycetes</taxon>
        <taxon>Agaricomycetidae</taxon>
        <taxon>Agaricales</taxon>
        <taxon>Pluteineae</taxon>
        <taxon>Pluteaceae</taxon>
        <taxon>Pluteus</taxon>
    </lineage>
</organism>
<accession>A0ACD3AZF6</accession>
<dbReference type="Proteomes" id="UP000308600">
    <property type="component" value="Unassembled WGS sequence"/>
</dbReference>
<proteinExistence type="predicted"/>
<gene>
    <name evidence="1" type="ORF">BDN72DRAFT_838048</name>
</gene>